<evidence type="ECO:0000256" key="3">
    <source>
        <dbReference type="ARBA" id="ARBA00022432"/>
    </source>
</evidence>
<dbReference type="InterPro" id="IPR001672">
    <property type="entry name" value="G6P_Isomerase"/>
</dbReference>
<dbReference type="PANTHER" id="PTHR11469">
    <property type="entry name" value="GLUCOSE-6-PHOSPHATE ISOMERASE"/>
    <property type="match status" value="1"/>
</dbReference>
<feature type="active site" evidence="7">
    <location>
        <position position="514"/>
    </location>
</feature>
<comment type="similarity">
    <text evidence="2 7 8">Belongs to the GPI family.</text>
</comment>
<dbReference type="InterPro" id="IPR035476">
    <property type="entry name" value="SIS_PGI_1"/>
</dbReference>
<dbReference type="CDD" id="cd05016">
    <property type="entry name" value="SIS_PGI_2"/>
    <property type="match status" value="1"/>
</dbReference>
<feature type="active site" description="Proton donor" evidence="7">
    <location>
        <position position="359"/>
    </location>
</feature>
<comment type="pathway">
    <text evidence="7">Carbohydrate biosynthesis; gluconeogenesis.</text>
</comment>
<comment type="catalytic activity">
    <reaction evidence="6 7 8">
        <text>alpha-D-glucose 6-phosphate = beta-D-fructose 6-phosphate</text>
        <dbReference type="Rhea" id="RHEA:11816"/>
        <dbReference type="ChEBI" id="CHEBI:57634"/>
        <dbReference type="ChEBI" id="CHEBI:58225"/>
        <dbReference type="EC" id="5.3.1.9"/>
    </reaction>
</comment>
<keyword evidence="7" id="KW-0963">Cytoplasm</keyword>
<accession>A0ABP6TFV5</accession>
<dbReference type="InterPro" id="IPR046348">
    <property type="entry name" value="SIS_dom_sf"/>
</dbReference>
<feature type="active site" evidence="7">
    <location>
        <position position="390"/>
    </location>
</feature>
<comment type="subcellular location">
    <subcellularLocation>
        <location evidence="7">Cytoplasm</location>
    </subcellularLocation>
</comment>
<dbReference type="EMBL" id="BAAAXF010000009">
    <property type="protein sequence ID" value="GAA3493423.1"/>
    <property type="molecule type" value="Genomic_DNA"/>
</dbReference>
<keyword evidence="5 7" id="KW-0413">Isomerase</keyword>
<dbReference type="CDD" id="cd05015">
    <property type="entry name" value="SIS_PGI_1"/>
    <property type="match status" value="1"/>
</dbReference>
<name>A0ABP6TFV5_9ACTN</name>
<keyword evidence="10" id="KW-1185">Reference proteome</keyword>
<dbReference type="Gene3D" id="1.10.1390.10">
    <property type="match status" value="1"/>
</dbReference>
<evidence type="ECO:0000256" key="1">
    <source>
        <dbReference type="ARBA" id="ARBA00004926"/>
    </source>
</evidence>
<dbReference type="PRINTS" id="PR00662">
    <property type="entry name" value="G6PISOMERASE"/>
</dbReference>
<evidence type="ECO:0000256" key="5">
    <source>
        <dbReference type="ARBA" id="ARBA00023235"/>
    </source>
</evidence>
<dbReference type="InterPro" id="IPR035482">
    <property type="entry name" value="SIS_PGI_2"/>
</dbReference>
<comment type="pathway">
    <text evidence="1 7 8">Carbohydrate degradation; glycolysis; D-glyceraldehyde 3-phosphate and glycerone phosphate from D-glucose: step 2/4.</text>
</comment>
<organism evidence="9 10">
    <name type="scientific">Streptomyces prasinosporus</name>
    <dbReference type="NCBI Taxonomy" id="68256"/>
    <lineage>
        <taxon>Bacteria</taxon>
        <taxon>Bacillati</taxon>
        <taxon>Actinomycetota</taxon>
        <taxon>Actinomycetes</taxon>
        <taxon>Kitasatosporales</taxon>
        <taxon>Streptomycetaceae</taxon>
        <taxon>Streptomyces</taxon>
        <taxon>Streptomyces albogriseolus group</taxon>
    </lineage>
</organism>
<proteinExistence type="inferred from homology"/>
<evidence type="ECO:0000256" key="6">
    <source>
        <dbReference type="ARBA" id="ARBA00029321"/>
    </source>
</evidence>
<dbReference type="InterPro" id="IPR018189">
    <property type="entry name" value="Phosphoglucose_isomerase_CS"/>
</dbReference>
<dbReference type="EC" id="5.3.1.9" evidence="7"/>
<evidence type="ECO:0000313" key="9">
    <source>
        <dbReference type="EMBL" id="GAA3493423.1"/>
    </source>
</evidence>
<dbReference type="Proteomes" id="UP001501455">
    <property type="component" value="Unassembled WGS sequence"/>
</dbReference>
<dbReference type="PROSITE" id="PS51463">
    <property type="entry name" value="P_GLUCOSE_ISOMERASE_3"/>
    <property type="match status" value="1"/>
</dbReference>
<dbReference type="RefSeq" id="WP_345573896.1">
    <property type="nucleotide sequence ID" value="NZ_BAAAXF010000009.1"/>
</dbReference>
<evidence type="ECO:0000256" key="8">
    <source>
        <dbReference type="RuleBase" id="RU000612"/>
    </source>
</evidence>
<evidence type="ECO:0000256" key="7">
    <source>
        <dbReference type="HAMAP-Rule" id="MF_00473"/>
    </source>
</evidence>
<protein>
    <recommendedName>
        <fullName evidence="7">Glucose-6-phosphate isomerase</fullName>
        <shortName evidence="7">GPI</shortName>
        <ecNumber evidence="7">5.3.1.9</ecNumber>
    </recommendedName>
    <alternativeName>
        <fullName evidence="7">Phosphoglucose isomerase</fullName>
        <shortName evidence="7">PGI</shortName>
    </alternativeName>
    <alternativeName>
        <fullName evidence="7">Phosphohexose isomerase</fullName>
        <shortName evidence="7">PHI</shortName>
    </alternativeName>
</protein>
<dbReference type="PANTHER" id="PTHR11469:SF1">
    <property type="entry name" value="GLUCOSE-6-PHOSPHATE ISOMERASE"/>
    <property type="match status" value="1"/>
</dbReference>
<evidence type="ECO:0000256" key="2">
    <source>
        <dbReference type="ARBA" id="ARBA00006604"/>
    </source>
</evidence>
<gene>
    <name evidence="9" type="primary">pgi_1</name>
    <name evidence="7" type="synonym">pgi</name>
    <name evidence="9" type="ORF">GCM10019016_005220</name>
</gene>
<dbReference type="Gene3D" id="3.40.50.10490">
    <property type="entry name" value="Glucose-6-phosphate isomerase like protein, domain 1"/>
    <property type="match status" value="2"/>
</dbReference>
<dbReference type="NCBIfam" id="NF001211">
    <property type="entry name" value="PRK00179.1"/>
    <property type="match status" value="1"/>
</dbReference>
<dbReference type="GO" id="GO:0016853">
    <property type="term" value="F:isomerase activity"/>
    <property type="evidence" value="ECO:0007669"/>
    <property type="project" value="UniProtKB-KW"/>
</dbReference>
<evidence type="ECO:0000256" key="4">
    <source>
        <dbReference type="ARBA" id="ARBA00023152"/>
    </source>
</evidence>
<dbReference type="HAMAP" id="MF_00473">
    <property type="entry name" value="G6P_isomerase"/>
    <property type="match status" value="1"/>
</dbReference>
<dbReference type="InterPro" id="IPR023096">
    <property type="entry name" value="G6P_Isomerase_C"/>
</dbReference>
<keyword evidence="3 7" id="KW-0312">Gluconeogenesis</keyword>
<comment type="caution">
    <text evidence="9">The sequence shown here is derived from an EMBL/GenBank/DDBJ whole genome shotgun (WGS) entry which is preliminary data.</text>
</comment>
<dbReference type="PROSITE" id="PS00174">
    <property type="entry name" value="P_GLUCOSE_ISOMERASE_2"/>
    <property type="match status" value="1"/>
</dbReference>
<sequence length="551" mass="60841">MNTDGRTRLNRTPEWSALTEHREELGGVRLRELFAADPSRARRYVVRVGDLHVDYSKHLVTDETLALLRELAEATGVFGLRDAMFRGERINTTEDRAVLHTALRAPREAVVEVDGENVVPAVHAVLDRMADFAGRVRSGEWTGHTGRPIRNVVNIGIGGSDLGPAMAYEALRAYTDRALTFRFVSNVDGADLHEAIRDLDPAETLFVVASKTFTTVETVTNATSARSWLLAGLGGDEKAVARHFVALSTNADEVAGFGIDTANMFEFWDWVGGRYSYDSAIGLSLMIAIGPDRFREMLEGFRIVDEHFRTAPAEANAPLLMGLLGVWYNNFLDAQSHAVLPYSHYLSKFPAYLQQLDMESNGKYVGRDGREVEWQTGPVVWGTPGTNGQHAYYQLIHQGTKLIPADFIGFAEPVAELSDELKAQHDLLMANFFAQTQALAFGKTPDEVRGEGVPEELVPHKTFKGDHPTTTILARELTPSVLGQLVALYEHKVFVQGAIWNIDSFDQWGVELGKVLARRVEPALTEGADVPGLDPSTAALVAAYRELRGRR</sequence>
<comment type="function">
    <text evidence="7">Catalyzes the reversible isomerization of glucose-6-phosphate to fructose-6-phosphate.</text>
</comment>
<reference evidence="10" key="1">
    <citation type="journal article" date="2019" name="Int. J. Syst. Evol. Microbiol.">
        <title>The Global Catalogue of Microorganisms (GCM) 10K type strain sequencing project: providing services to taxonomists for standard genome sequencing and annotation.</title>
        <authorList>
            <consortium name="The Broad Institute Genomics Platform"/>
            <consortium name="The Broad Institute Genome Sequencing Center for Infectious Disease"/>
            <person name="Wu L."/>
            <person name="Ma J."/>
        </authorList>
    </citation>
    <scope>NUCLEOTIDE SEQUENCE [LARGE SCALE GENOMIC DNA]</scope>
    <source>
        <strain evidence="10">JCM 4816</strain>
    </source>
</reference>
<dbReference type="SUPFAM" id="SSF53697">
    <property type="entry name" value="SIS domain"/>
    <property type="match status" value="1"/>
</dbReference>
<dbReference type="Pfam" id="PF00342">
    <property type="entry name" value="PGI"/>
    <property type="match status" value="1"/>
</dbReference>
<evidence type="ECO:0000313" key="10">
    <source>
        <dbReference type="Proteomes" id="UP001501455"/>
    </source>
</evidence>
<keyword evidence="4 7" id="KW-0324">Glycolysis</keyword>